<dbReference type="PANTHER" id="PTHR16043:SF1">
    <property type="entry name" value="DALR ANTICODON-BINDING DOMAIN-CONTAINING PROTEIN 3"/>
    <property type="match status" value="1"/>
</dbReference>
<sequence length="67" mass="7656">VWFKESSPRNLRSRDFLVPSGALRKSFPDGEVHLFGVMFPRLQLMRAIQSVLHSALSTLHILPLNQI</sequence>
<evidence type="ECO:0000313" key="1">
    <source>
        <dbReference type="EMBL" id="AEQ18225.1"/>
    </source>
</evidence>
<dbReference type="InterPro" id="IPR037380">
    <property type="entry name" value="DALRD3"/>
</dbReference>
<proteinExistence type="evidence at transcript level"/>
<feature type="non-terminal residue" evidence="1">
    <location>
        <position position="1"/>
    </location>
</feature>
<dbReference type="GO" id="GO:0106217">
    <property type="term" value="P:tRNA C3-cytosine methylation"/>
    <property type="evidence" value="ECO:0007669"/>
    <property type="project" value="TreeGrafter"/>
</dbReference>
<accession>G5E1R8</accession>
<dbReference type="EMBL" id="JP287332">
    <property type="protein sequence ID" value="AEQ18225.1"/>
    <property type="molecule type" value="mRNA"/>
</dbReference>
<name>G5E1R8_9PIPI</name>
<reference evidence="1" key="1">
    <citation type="submission" date="2011-09" db="EMBL/GenBank/DDBJ databases">
        <title>The odds of duplicate gene persistence after polyploidization.</title>
        <authorList>
            <person name="Chain F.J.J."/>
            <person name="Evans B.J."/>
            <person name="Dushoff J."/>
        </authorList>
    </citation>
    <scope>NUCLEOTIDE SEQUENCE</scope>
    <source>
        <tissue evidence="1">Liver</tissue>
    </source>
</reference>
<protein>
    <submittedName>
        <fullName evidence="1">Putative DALR anticodon binding domain containing 3 (Dalrd3)</fullName>
    </submittedName>
</protein>
<dbReference type="PANTHER" id="PTHR16043">
    <property type="entry name" value="DALRD3 PROTEIN"/>
    <property type="match status" value="1"/>
</dbReference>
<dbReference type="AlphaFoldDB" id="G5E1R8"/>
<organism evidence="1">
    <name type="scientific">Hymenochirus curtipes</name>
    <name type="common">western dwarf clawed frog</name>
    <dbReference type="NCBI Taxonomy" id="8362"/>
    <lineage>
        <taxon>Eukaryota</taxon>
        <taxon>Metazoa</taxon>
        <taxon>Chordata</taxon>
        <taxon>Craniata</taxon>
        <taxon>Vertebrata</taxon>
        <taxon>Euteleostomi</taxon>
        <taxon>Amphibia</taxon>
        <taxon>Batrachia</taxon>
        <taxon>Anura</taxon>
        <taxon>Pipoidea</taxon>
        <taxon>Pipidae</taxon>
        <taxon>Pipinae</taxon>
        <taxon>Hymenochirus</taxon>
    </lineage>
</organism>
<dbReference type="GO" id="GO:0000049">
    <property type="term" value="F:tRNA binding"/>
    <property type="evidence" value="ECO:0007669"/>
    <property type="project" value="TreeGrafter"/>
</dbReference>
<feature type="non-terminal residue" evidence="1">
    <location>
        <position position="67"/>
    </location>
</feature>